<feature type="domain" description="Schlafen AlbA-2" evidence="1">
    <location>
        <begin position="18"/>
        <end position="139"/>
    </location>
</feature>
<name>A0AAN1IDK6_BIFBR</name>
<dbReference type="InterPro" id="IPR007421">
    <property type="entry name" value="Schlafen_AlbA_2_dom"/>
</dbReference>
<dbReference type="InterPro" id="IPR038475">
    <property type="entry name" value="RecG_C_sf"/>
</dbReference>
<accession>A0AAN1IDK6</accession>
<proteinExistence type="predicted"/>
<dbReference type="PANTHER" id="PTHR30595:SF6">
    <property type="entry name" value="SCHLAFEN ALBA-2 DOMAIN-CONTAINING PROTEIN"/>
    <property type="match status" value="1"/>
</dbReference>
<dbReference type="AlphaFoldDB" id="A0AAN1IDK6"/>
<dbReference type="Gene3D" id="3.30.950.30">
    <property type="entry name" value="Schlafen, AAA domain"/>
    <property type="match status" value="1"/>
</dbReference>
<dbReference type="RefSeq" id="WP_106621424.1">
    <property type="nucleotide sequence ID" value="NZ_CP021552.1"/>
</dbReference>
<dbReference type="EMBL" id="CP023198">
    <property type="protein sequence ID" value="AUE18027.1"/>
    <property type="molecule type" value="Genomic_DNA"/>
</dbReference>
<evidence type="ECO:0000313" key="2">
    <source>
        <dbReference type="EMBL" id="AUE18027.1"/>
    </source>
</evidence>
<organism evidence="2 3">
    <name type="scientific">Bifidobacterium breve</name>
    <dbReference type="NCBI Taxonomy" id="1685"/>
    <lineage>
        <taxon>Bacteria</taxon>
        <taxon>Bacillati</taxon>
        <taxon>Actinomycetota</taxon>
        <taxon>Actinomycetes</taxon>
        <taxon>Bifidobacteriales</taxon>
        <taxon>Bifidobacteriaceae</taxon>
        <taxon>Bifidobacterium</taxon>
    </lineage>
</organism>
<dbReference type="Gene3D" id="3.30.565.60">
    <property type="match status" value="1"/>
</dbReference>
<evidence type="ECO:0000259" key="1">
    <source>
        <dbReference type="Pfam" id="PF04326"/>
    </source>
</evidence>
<sequence length="482" mass="54644">MSEDIIALITALASQNSENECLEFKHGNTDPNRIGRDISALANSAALLGHTYAYKVWGINDSSHELIGTSFDPKTTKVGNQELELWLRQHLSDNVEFRFETAEAFGKVLVLLRIWPAQYRPVLWQGLAYIRTGSSTQELKHGSKREEELWNRTRAEVFELQYALSGLTAEEVLTKLDVDWYRQEFDIPQTASTQQTLHLLASEQLIIAQDAGNYAITNLGALLFARDLNDFPTVARKALRVIRYDGPSPISPSRSKTFFSGYAKLDQALEYVEALLPEQEVIQGARRVTLRMFPHMALRELMANMLIHQDFSITGTGPMICIFDGRIEFTNPGSSLVDVARLLNDPPHSRNEKMAAICRRLQLCEEAGSGWDKIVLDCERHHLPAPQVEEPGDNMRVTLVQETPYRNLSRQQRMDSTYWHACVQYAQRLPMTNASLRERFDLPASGASQVSRLIKTCISSNLLKIADPDAGKRYVRYLPYWA</sequence>
<evidence type="ECO:0000313" key="3">
    <source>
        <dbReference type="Proteomes" id="UP000232496"/>
    </source>
</evidence>
<reference evidence="2 3" key="1">
    <citation type="submission" date="2017-09" db="EMBL/GenBank/DDBJ databases">
        <title>Comparative genomics and methylome analysis of the gut commensal Bifidobacterium breve.</title>
        <authorList>
            <person name="Bottacini F."/>
            <person name="Morrissey R."/>
            <person name="Roberts R.J."/>
            <person name="James K."/>
            <person name="van Breen J."/>
            <person name="Egan M."/>
            <person name="Lambert J."/>
            <person name="van Limpt K."/>
            <person name="Stanton C."/>
            <person name="Knol J."/>
            <person name="O' Connell Motherway M."/>
            <person name="van Sinderen D."/>
        </authorList>
    </citation>
    <scope>NUCLEOTIDE SEQUENCE [LARGE SCALE GENOMIC DNA]</scope>
    <source>
        <strain evidence="2 3">DRBB29</strain>
    </source>
</reference>
<gene>
    <name evidence="2" type="ORF">DRBB29_0458</name>
</gene>
<dbReference type="PANTHER" id="PTHR30595">
    <property type="entry name" value="GLPR-RELATED TRANSCRIPTIONAL REPRESSOR"/>
    <property type="match status" value="1"/>
</dbReference>
<dbReference type="Proteomes" id="UP000232496">
    <property type="component" value="Chromosome"/>
</dbReference>
<protein>
    <submittedName>
        <fullName evidence="2">Transcriptional regulator</fullName>
    </submittedName>
</protein>
<dbReference type="Pfam" id="PF13749">
    <property type="entry name" value="HATPase_c_4"/>
    <property type="match status" value="1"/>
</dbReference>
<dbReference type="Pfam" id="PF04326">
    <property type="entry name" value="SLFN_AlbA_2"/>
    <property type="match status" value="1"/>
</dbReference>
<dbReference type="InterPro" id="IPR038461">
    <property type="entry name" value="Schlafen_AlbA_2_dom_sf"/>
</dbReference>